<comment type="caution">
    <text evidence="1">The sequence shown here is derived from an EMBL/GenBank/DDBJ whole genome shotgun (WGS) entry which is preliminary data.</text>
</comment>
<proteinExistence type="predicted"/>
<dbReference type="InterPro" id="IPR010281">
    <property type="entry name" value="DUF885"/>
</dbReference>
<dbReference type="AlphaFoldDB" id="A0A0F9TQ81"/>
<protein>
    <recommendedName>
        <fullName evidence="2">DUF885 domain-containing protein</fullName>
    </recommendedName>
</protein>
<dbReference type="PANTHER" id="PTHR33361">
    <property type="entry name" value="GLR0591 PROTEIN"/>
    <property type="match status" value="1"/>
</dbReference>
<sequence>MIRALWLLLFIVVFNSCKDTSKQDKPTLEKPIAEVFAEFYEFKKSINPIEATKAGYSKYNDTIADYISDDYILHLKDRYTYFLDELSKYDSTQISSEAYMSMRVMEWDCTVKLEGAMNPVVTVASPIYDLPSFELMPLFQIQSLHLYVAQLASGASVQPFKSIKDYNNWLSRLDDYLIFLDTSIDKMRRGVDMGVVLPKILTLKMLPQVRSFIDVPLEENLFYQPIVNFPDGLSDVDMDIIKSNYSAFIKDKLTPKYVELNTFLTEEYLPACRDTDGLLDLPNGKETYQYLIKLHTTTNMNADEIHELGLSEVARISKEMDSVKIEIGYKGDLKSFFNSLRNKKELMPFSKPEEVIESFNAINNRIALRIDSLFNLTPKAGFNVRRTEAFREASASAEYVPGSKDGSRAGIFYVPIPDVKSYNVVHDEALFLHEAIPGHHFQLSLQQENKNLPEFLHPESMGVFVEGWALYAESLGKELGIYTDPYQYFGMLSMEMHRAIRLVVDTGLHAKGWTREKAIQYSLDNEAESEESIIAEIERYMATPGQALSYKMGQLKIRELRTKAEKSLGSNFNIKEFHSQILNSGSLPLILLEEKINNWIELQEK</sequence>
<name>A0A0F9TQ81_9ZZZZ</name>
<organism evidence="1">
    <name type="scientific">marine sediment metagenome</name>
    <dbReference type="NCBI Taxonomy" id="412755"/>
    <lineage>
        <taxon>unclassified sequences</taxon>
        <taxon>metagenomes</taxon>
        <taxon>ecological metagenomes</taxon>
    </lineage>
</organism>
<dbReference type="PANTHER" id="PTHR33361:SF16">
    <property type="entry name" value="DUF885 DOMAIN-CONTAINING PROTEIN"/>
    <property type="match status" value="1"/>
</dbReference>
<accession>A0A0F9TQ81</accession>
<gene>
    <name evidence="1" type="ORF">LCGC14_0319470</name>
</gene>
<dbReference type="Pfam" id="PF05960">
    <property type="entry name" value="DUF885"/>
    <property type="match status" value="1"/>
</dbReference>
<reference evidence="1" key="1">
    <citation type="journal article" date="2015" name="Nature">
        <title>Complex archaea that bridge the gap between prokaryotes and eukaryotes.</title>
        <authorList>
            <person name="Spang A."/>
            <person name="Saw J.H."/>
            <person name="Jorgensen S.L."/>
            <person name="Zaremba-Niedzwiedzka K."/>
            <person name="Martijn J."/>
            <person name="Lind A.E."/>
            <person name="van Eijk R."/>
            <person name="Schleper C."/>
            <person name="Guy L."/>
            <person name="Ettema T.J."/>
        </authorList>
    </citation>
    <scope>NUCLEOTIDE SEQUENCE</scope>
</reference>
<dbReference type="EMBL" id="LAZR01000214">
    <property type="protein sequence ID" value="KKN81484.1"/>
    <property type="molecule type" value="Genomic_DNA"/>
</dbReference>
<evidence type="ECO:0000313" key="1">
    <source>
        <dbReference type="EMBL" id="KKN81484.1"/>
    </source>
</evidence>
<evidence type="ECO:0008006" key="2">
    <source>
        <dbReference type="Google" id="ProtNLM"/>
    </source>
</evidence>